<dbReference type="OrthoDB" id="6509975at2759"/>
<dbReference type="EC" id="3.1.3.80" evidence="3"/>
<evidence type="ECO:0000256" key="2">
    <source>
        <dbReference type="ARBA" id="ARBA00008422"/>
    </source>
</evidence>
<feature type="signal peptide" evidence="17">
    <location>
        <begin position="1"/>
        <end position="23"/>
    </location>
</feature>
<evidence type="ECO:0000256" key="6">
    <source>
        <dbReference type="ARBA" id="ARBA00022475"/>
    </source>
</evidence>
<dbReference type="Gene3D" id="3.40.50.1240">
    <property type="entry name" value="Phosphoglycerate mutase-like"/>
    <property type="match status" value="1"/>
</dbReference>
<dbReference type="GO" id="GO:0003993">
    <property type="term" value="F:acid phosphatase activity"/>
    <property type="evidence" value="ECO:0007669"/>
    <property type="project" value="TreeGrafter"/>
</dbReference>
<keyword evidence="19" id="KW-1185">Reference proteome</keyword>
<dbReference type="CDD" id="cd07061">
    <property type="entry name" value="HP_HAP_like"/>
    <property type="match status" value="1"/>
</dbReference>
<evidence type="ECO:0000256" key="11">
    <source>
        <dbReference type="ARBA" id="ARBA00031642"/>
    </source>
</evidence>
<evidence type="ECO:0000256" key="13">
    <source>
        <dbReference type="ARBA" id="ARBA00043671"/>
    </source>
</evidence>
<sequence length="435" mass="50575">MNFHVKILLWCLTLFIFIQYSECFYWFKIERHMGTKTLPVIFTDKANPIKIPDKCELQQLYLVSRHGTRYPTDGDINKFIELEKVFKNVSYAKEWYENPFPLLKQGLLTSRGEKELYFMGKRSKKRYNKFWNKILPYDPNIINFQSSAVSRTGISGFAYSLGLLNGEGTLGIDNSQSVYISSIPVKQDEELAMHQACPRWAETVDKNNTILEQQKTEFTTNYMTEISQRITKSFNITPELLPKHADSIYRACAFAIAFFGKTNTWCSLFNKNEILELEYFNDLVDYYSFSYGSKLNEELGCSLISNIIKNIEDYSNGNSTLKADLKFAHAETLRFLATTLGLFKDQTPLTVDTLPEKLLNRKFKDSTQLYFSSNMYFEVYTCAERNERTTTYIRTLLNEEPIIIPGCDSKYCELSKFKELLGDKLNCNFKKICEL</sequence>
<proteinExistence type="inferred from homology"/>
<feature type="disulfide bond" evidence="16">
    <location>
        <begin position="407"/>
        <end position="412"/>
    </location>
</feature>
<dbReference type="AlphaFoldDB" id="A0A015L6N8"/>
<comment type="catalytic activity">
    <reaction evidence="14">
        <text>1D-myo-inositol hexakisphosphate + H2O = 1D-myo-inositol 1,2,4,5,6-pentakisphosphate + phosphate</text>
        <dbReference type="Rhea" id="RHEA:16989"/>
        <dbReference type="ChEBI" id="CHEBI:15377"/>
        <dbReference type="ChEBI" id="CHEBI:43474"/>
        <dbReference type="ChEBI" id="CHEBI:57798"/>
        <dbReference type="ChEBI" id="CHEBI:58130"/>
        <dbReference type="EC" id="3.1.3.62"/>
    </reaction>
    <physiologicalReaction direction="left-to-right" evidence="14">
        <dbReference type="Rhea" id="RHEA:16990"/>
    </physiologicalReaction>
</comment>
<feature type="chain" id="PRO_5001475115" description="Multiple inositol polyphosphate phosphatase 1" evidence="17">
    <location>
        <begin position="24"/>
        <end position="435"/>
    </location>
</feature>
<dbReference type="PIRSF" id="PIRSF000894">
    <property type="entry name" value="Acid_phosphatase"/>
    <property type="match status" value="1"/>
</dbReference>
<dbReference type="OMA" id="WCAAFTR"/>
<dbReference type="EMBL" id="JEMT01017378">
    <property type="protein sequence ID" value="EXX68196.1"/>
    <property type="molecule type" value="Genomic_DNA"/>
</dbReference>
<dbReference type="STRING" id="1432141.A0A015L6N8"/>
<dbReference type="GO" id="GO:0034417">
    <property type="term" value="F:bisphosphoglycerate 3-phosphatase activity"/>
    <property type="evidence" value="ECO:0007669"/>
    <property type="project" value="UniProtKB-EC"/>
</dbReference>
<feature type="disulfide bond" evidence="16">
    <location>
        <begin position="252"/>
        <end position="266"/>
    </location>
</feature>
<comment type="catalytic activity">
    <reaction evidence="12">
        <text>1D-myo-inositol 1,2,5,6-tetrakisphosphate + H2O = 1D-myo-inositol 1,2,6-trisphosphate + phosphate</text>
        <dbReference type="Rhea" id="RHEA:77119"/>
        <dbReference type="ChEBI" id="CHEBI:15377"/>
        <dbReference type="ChEBI" id="CHEBI:43474"/>
        <dbReference type="ChEBI" id="CHEBI:195535"/>
        <dbReference type="ChEBI" id="CHEBI:195537"/>
        <dbReference type="EC" id="3.1.3.62"/>
    </reaction>
    <physiologicalReaction direction="left-to-right" evidence="12">
        <dbReference type="Rhea" id="RHEA:77120"/>
    </physiologicalReaction>
</comment>
<evidence type="ECO:0000256" key="14">
    <source>
        <dbReference type="ARBA" id="ARBA00043691"/>
    </source>
</evidence>
<comment type="caution">
    <text evidence="18">The sequence shown here is derived from an EMBL/GenBank/DDBJ whole genome shotgun (WGS) entry which is preliminary data.</text>
</comment>
<keyword evidence="6" id="KW-1003">Cell membrane</keyword>
<evidence type="ECO:0000256" key="9">
    <source>
        <dbReference type="ARBA" id="ARBA00023136"/>
    </source>
</evidence>
<evidence type="ECO:0000256" key="7">
    <source>
        <dbReference type="ARBA" id="ARBA00022729"/>
    </source>
</evidence>
<evidence type="ECO:0000313" key="18">
    <source>
        <dbReference type="EMBL" id="EXX68196.1"/>
    </source>
</evidence>
<evidence type="ECO:0000256" key="10">
    <source>
        <dbReference type="ARBA" id="ARBA00023180"/>
    </source>
</evidence>
<dbReference type="Pfam" id="PF00328">
    <property type="entry name" value="His_Phos_2"/>
    <property type="match status" value="1"/>
</dbReference>
<accession>A0A015L6N8</accession>
<dbReference type="InterPro" id="IPR016274">
    <property type="entry name" value="Histidine_acid_Pase_euk"/>
</dbReference>
<reference evidence="18 19" key="1">
    <citation type="submission" date="2014-02" db="EMBL/GenBank/DDBJ databases">
        <title>Single nucleus genome sequencing reveals high similarity among nuclei of an endomycorrhizal fungus.</title>
        <authorList>
            <person name="Lin K."/>
            <person name="Geurts R."/>
            <person name="Zhang Z."/>
            <person name="Limpens E."/>
            <person name="Saunders D.G."/>
            <person name="Mu D."/>
            <person name="Pang E."/>
            <person name="Cao H."/>
            <person name="Cha H."/>
            <person name="Lin T."/>
            <person name="Zhou Q."/>
            <person name="Shang Y."/>
            <person name="Li Y."/>
            <person name="Ivanov S."/>
            <person name="Sharma T."/>
            <person name="Velzen R.V."/>
            <person name="Ruijter N.D."/>
            <person name="Aanen D.K."/>
            <person name="Win J."/>
            <person name="Kamoun S."/>
            <person name="Bisseling T."/>
            <person name="Huang S."/>
        </authorList>
    </citation>
    <scope>NUCLEOTIDE SEQUENCE [LARGE SCALE GENOMIC DNA]</scope>
    <source>
        <strain evidence="19">DAOM197198w</strain>
    </source>
</reference>
<evidence type="ECO:0000256" key="16">
    <source>
        <dbReference type="PIRSR" id="PIRSR000894-2"/>
    </source>
</evidence>
<evidence type="ECO:0000256" key="5">
    <source>
        <dbReference type="ARBA" id="ARBA00018097"/>
    </source>
</evidence>
<name>A0A015L6N8_RHIIW</name>
<evidence type="ECO:0000256" key="3">
    <source>
        <dbReference type="ARBA" id="ARBA00012976"/>
    </source>
</evidence>
<dbReference type="GO" id="GO:0005886">
    <property type="term" value="C:plasma membrane"/>
    <property type="evidence" value="ECO:0007669"/>
    <property type="project" value="UniProtKB-SubCell"/>
</dbReference>
<comment type="catalytic activity">
    <reaction evidence="13">
        <text>1D-myo-inositol 1,2,4,5,6-pentakisphosphate + H2O = 1D-myo-inositol 1,2,5,6-tetrakisphosphate + phosphate</text>
        <dbReference type="Rhea" id="RHEA:77115"/>
        <dbReference type="ChEBI" id="CHEBI:15377"/>
        <dbReference type="ChEBI" id="CHEBI:43474"/>
        <dbReference type="ChEBI" id="CHEBI:57798"/>
        <dbReference type="ChEBI" id="CHEBI:195535"/>
        <dbReference type="EC" id="3.1.3.62"/>
    </reaction>
    <physiologicalReaction direction="left-to-right" evidence="13">
        <dbReference type="Rhea" id="RHEA:77116"/>
    </physiologicalReaction>
</comment>
<dbReference type="InterPro" id="IPR000560">
    <property type="entry name" value="His_Pase_clade-2"/>
</dbReference>
<evidence type="ECO:0000256" key="15">
    <source>
        <dbReference type="ARBA" id="ARBA00043832"/>
    </source>
</evidence>
<comment type="catalytic activity">
    <reaction evidence="15">
        <text>(2R)-2,3-bisphosphoglycerate + H2O = (2R)-2-phosphoglycerate + phosphate</text>
        <dbReference type="Rhea" id="RHEA:27381"/>
        <dbReference type="ChEBI" id="CHEBI:15377"/>
        <dbReference type="ChEBI" id="CHEBI:43474"/>
        <dbReference type="ChEBI" id="CHEBI:58248"/>
        <dbReference type="ChEBI" id="CHEBI:58289"/>
        <dbReference type="EC" id="3.1.3.80"/>
    </reaction>
    <physiologicalReaction direction="left-to-right" evidence="15">
        <dbReference type="Rhea" id="RHEA:27382"/>
    </physiologicalReaction>
</comment>
<dbReference type="EC" id="3.1.3.62" evidence="4"/>
<dbReference type="InterPro" id="IPR029033">
    <property type="entry name" value="His_PPase_superfam"/>
</dbReference>
<gene>
    <name evidence="18" type="ORF">RirG_107130</name>
</gene>
<evidence type="ECO:0000313" key="19">
    <source>
        <dbReference type="Proteomes" id="UP000022910"/>
    </source>
</evidence>
<keyword evidence="9" id="KW-0472">Membrane</keyword>
<keyword evidence="16" id="KW-1015">Disulfide bond</keyword>
<dbReference type="InterPro" id="IPR033379">
    <property type="entry name" value="Acid_Pase_AS"/>
</dbReference>
<keyword evidence="8" id="KW-0378">Hydrolase</keyword>
<comment type="similarity">
    <text evidence="2">Belongs to the histidine acid phosphatase family. MINPP1 subfamily.</text>
</comment>
<protein>
    <recommendedName>
        <fullName evidence="5">Multiple inositol polyphosphate phosphatase 1</fullName>
        <ecNumber evidence="4">3.1.3.62</ecNumber>
        <ecNumber evidence="3">3.1.3.80</ecNumber>
    </recommendedName>
    <alternativeName>
        <fullName evidence="11">2,3-bisphosphoglycerate 3-phosphatase</fullName>
    </alternativeName>
</protein>
<comment type="subcellular location">
    <subcellularLocation>
        <location evidence="1">Cell membrane</location>
    </subcellularLocation>
</comment>
<evidence type="ECO:0000256" key="17">
    <source>
        <dbReference type="SAM" id="SignalP"/>
    </source>
</evidence>
<evidence type="ECO:0000256" key="4">
    <source>
        <dbReference type="ARBA" id="ARBA00013040"/>
    </source>
</evidence>
<dbReference type="SUPFAM" id="SSF53254">
    <property type="entry name" value="Phosphoglycerate mutase-like"/>
    <property type="match status" value="1"/>
</dbReference>
<dbReference type="PANTHER" id="PTHR20963:SF8">
    <property type="entry name" value="MULTIPLE INOSITOL POLYPHOSPHATE PHOSPHATASE 1"/>
    <property type="match status" value="1"/>
</dbReference>
<dbReference type="Proteomes" id="UP000022910">
    <property type="component" value="Unassembled WGS sequence"/>
</dbReference>
<feature type="disulfide bond" evidence="16">
    <location>
        <begin position="55"/>
        <end position="382"/>
    </location>
</feature>
<organism evidence="18 19">
    <name type="scientific">Rhizophagus irregularis (strain DAOM 197198w)</name>
    <name type="common">Glomus intraradices</name>
    <dbReference type="NCBI Taxonomy" id="1432141"/>
    <lineage>
        <taxon>Eukaryota</taxon>
        <taxon>Fungi</taxon>
        <taxon>Fungi incertae sedis</taxon>
        <taxon>Mucoromycota</taxon>
        <taxon>Glomeromycotina</taxon>
        <taxon>Glomeromycetes</taxon>
        <taxon>Glomerales</taxon>
        <taxon>Glomeraceae</taxon>
        <taxon>Rhizophagus</taxon>
    </lineage>
</organism>
<dbReference type="HOGENOM" id="CLU_029165_1_1_1"/>
<evidence type="ECO:0000256" key="1">
    <source>
        <dbReference type="ARBA" id="ARBA00004236"/>
    </source>
</evidence>
<keyword evidence="10" id="KW-0325">Glycoprotein</keyword>
<dbReference type="PANTHER" id="PTHR20963">
    <property type="entry name" value="MULTIPLE INOSITOL POLYPHOSPHATE PHOSPHATASE-RELATED"/>
    <property type="match status" value="1"/>
</dbReference>
<evidence type="ECO:0000256" key="8">
    <source>
        <dbReference type="ARBA" id="ARBA00022801"/>
    </source>
</evidence>
<keyword evidence="7 17" id="KW-0732">Signal</keyword>
<dbReference type="GO" id="GO:0052745">
    <property type="term" value="F:inositol phosphate phosphatase activity"/>
    <property type="evidence" value="ECO:0007669"/>
    <property type="project" value="TreeGrafter"/>
</dbReference>
<dbReference type="PROSITE" id="PS00616">
    <property type="entry name" value="HIS_ACID_PHOSPHAT_1"/>
    <property type="match status" value="1"/>
</dbReference>
<evidence type="ECO:0000256" key="12">
    <source>
        <dbReference type="ARBA" id="ARBA00043668"/>
    </source>
</evidence>